<evidence type="ECO:0000256" key="1">
    <source>
        <dbReference type="SAM" id="MobiDB-lite"/>
    </source>
</evidence>
<accession>W9SBC4</accession>
<protein>
    <submittedName>
        <fullName evidence="3">Uncharacterized protein</fullName>
    </submittedName>
</protein>
<name>W9SBC4_9ROSA</name>
<evidence type="ECO:0000313" key="3">
    <source>
        <dbReference type="EMBL" id="EXC34513.1"/>
    </source>
</evidence>
<feature type="compositionally biased region" description="Basic and acidic residues" evidence="1">
    <location>
        <begin position="130"/>
        <end position="142"/>
    </location>
</feature>
<dbReference type="AlphaFoldDB" id="W9SBC4"/>
<keyword evidence="4" id="KW-1185">Reference proteome</keyword>
<feature type="region of interest" description="Disordered" evidence="1">
    <location>
        <begin position="116"/>
        <end position="142"/>
    </location>
</feature>
<sequence>MGTFVAVFLSLAVNVMGTLVPKRQARVKSQTKSPPLKAMNMKAKTTNRGDDIDNENDDRRRRRRRSDGVVSFGRSRGISLIWGLGQNLRNRNGRLSETAAWDHKKNGVRRICLGSHKEDHWPSPQFVRGRSFDGEERADKER</sequence>
<feature type="region of interest" description="Disordered" evidence="1">
    <location>
        <begin position="23"/>
        <end position="69"/>
    </location>
</feature>
<feature type="signal peptide" evidence="2">
    <location>
        <begin position="1"/>
        <end position="17"/>
    </location>
</feature>
<dbReference type="Proteomes" id="UP000030645">
    <property type="component" value="Unassembled WGS sequence"/>
</dbReference>
<feature type="chain" id="PRO_5004930239" evidence="2">
    <location>
        <begin position="18"/>
        <end position="142"/>
    </location>
</feature>
<gene>
    <name evidence="3" type="ORF">L484_019110</name>
</gene>
<proteinExistence type="predicted"/>
<dbReference type="EMBL" id="KE346350">
    <property type="protein sequence ID" value="EXC34513.1"/>
    <property type="molecule type" value="Genomic_DNA"/>
</dbReference>
<evidence type="ECO:0000313" key="4">
    <source>
        <dbReference type="Proteomes" id="UP000030645"/>
    </source>
</evidence>
<keyword evidence="2" id="KW-0732">Signal</keyword>
<reference evidence="4" key="1">
    <citation type="submission" date="2013-01" db="EMBL/GenBank/DDBJ databases">
        <title>Draft Genome Sequence of a Mulberry Tree, Morus notabilis C.K. Schneid.</title>
        <authorList>
            <person name="He N."/>
            <person name="Zhao S."/>
        </authorList>
    </citation>
    <scope>NUCLEOTIDE SEQUENCE</scope>
</reference>
<organism evidence="3 4">
    <name type="scientific">Morus notabilis</name>
    <dbReference type="NCBI Taxonomy" id="981085"/>
    <lineage>
        <taxon>Eukaryota</taxon>
        <taxon>Viridiplantae</taxon>
        <taxon>Streptophyta</taxon>
        <taxon>Embryophyta</taxon>
        <taxon>Tracheophyta</taxon>
        <taxon>Spermatophyta</taxon>
        <taxon>Magnoliopsida</taxon>
        <taxon>eudicotyledons</taxon>
        <taxon>Gunneridae</taxon>
        <taxon>Pentapetalae</taxon>
        <taxon>rosids</taxon>
        <taxon>fabids</taxon>
        <taxon>Rosales</taxon>
        <taxon>Moraceae</taxon>
        <taxon>Moreae</taxon>
        <taxon>Morus</taxon>
    </lineage>
</organism>
<evidence type="ECO:0000256" key="2">
    <source>
        <dbReference type="SAM" id="SignalP"/>
    </source>
</evidence>